<sequence length="256" mass="27975">MPSRWLATLPGIDPAAVRLEHLHAVACTWLDDSDEAHRAKTKPYSISPPIEAPGGAAIEIGLLTDQAADRFRQRVPAGTRVRLGSAWTTIRTPPQPVASTPWAALLAGKDCRAWSLRFLTPTTFRRGNAFTPTPNLSAILGSLRRTWREFAPADLPPLELDLSTDPVWLTDIDVASQTVRVNDRTVSGFTGRLRFVFDTDGESEAAASVDALVRLAEYAGIGAYTTRGFGMVRQEPTWTPAPPRRPEARRRPTAVG</sequence>
<dbReference type="Proteomes" id="UP001144280">
    <property type="component" value="Unassembled WGS sequence"/>
</dbReference>
<feature type="region of interest" description="Disordered" evidence="1">
    <location>
        <begin position="234"/>
        <end position="256"/>
    </location>
</feature>
<dbReference type="Pfam" id="PF10040">
    <property type="entry name" value="CRISPR_Cas6"/>
    <property type="match status" value="1"/>
</dbReference>
<evidence type="ECO:0000256" key="1">
    <source>
        <dbReference type="SAM" id="MobiDB-lite"/>
    </source>
</evidence>
<organism evidence="3 4">
    <name type="scientific">Phytohabitans aurantiacus</name>
    <dbReference type="NCBI Taxonomy" id="3016789"/>
    <lineage>
        <taxon>Bacteria</taxon>
        <taxon>Bacillati</taxon>
        <taxon>Actinomycetota</taxon>
        <taxon>Actinomycetes</taxon>
        <taxon>Micromonosporales</taxon>
        <taxon>Micromonosporaceae</taxon>
    </lineage>
</organism>
<feature type="domain" description="CRISPR-associated protein Cas6 C-terminal" evidence="2">
    <location>
        <begin position="116"/>
        <end position="232"/>
    </location>
</feature>
<evidence type="ECO:0000313" key="3">
    <source>
        <dbReference type="EMBL" id="GLI00900.1"/>
    </source>
</evidence>
<gene>
    <name evidence="3" type="ORF">Pa4123_61760</name>
</gene>
<dbReference type="CDD" id="cd21141">
    <property type="entry name" value="Cas6_III-like"/>
    <property type="match status" value="1"/>
</dbReference>
<dbReference type="InterPro" id="IPR019267">
    <property type="entry name" value="CRISPR-assoc_Cas6_C"/>
</dbReference>
<proteinExistence type="predicted"/>
<accession>A0ABQ5R2L0</accession>
<evidence type="ECO:0000259" key="2">
    <source>
        <dbReference type="Pfam" id="PF10040"/>
    </source>
</evidence>
<reference evidence="3" key="1">
    <citation type="submission" date="2022-12" db="EMBL/GenBank/DDBJ databases">
        <title>New Phytohabitans aurantiacus sp. RD004123 nov., an actinomycete isolated from soil.</title>
        <authorList>
            <person name="Triningsih D.W."/>
            <person name="Harunari E."/>
            <person name="Igarashi Y."/>
        </authorList>
    </citation>
    <scope>NUCLEOTIDE SEQUENCE</scope>
    <source>
        <strain evidence="3">RD004123</strain>
    </source>
</reference>
<dbReference type="Gene3D" id="3.30.70.1900">
    <property type="match status" value="1"/>
</dbReference>
<keyword evidence="4" id="KW-1185">Reference proteome</keyword>
<evidence type="ECO:0000313" key="4">
    <source>
        <dbReference type="Proteomes" id="UP001144280"/>
    </source>
</evidence>
<dbReference type="RefSeq" id="WP_281901528.1">
    <property type="nucleotide sequence ID" value="NZ_BSDI01000038.1"/>
</dbReference>
<protein>
    <recommendedName>
        <fullName evidence="2">CRISPR-associated protein Cas6 C-terminal domain-containing protein</fullName>
    </recommendedName>
</protein>
<dbReference type="EMBL" id="BSDI01000038">
    <property type="protein sequence ID" value="GLI00900.1"/>
    <property type="molecule type" value="Genomic_DNA"/>
</dbReference>
<name>A0ABQ5R2L0_9ACTN</name>
<comment type="caution">
    <text evidence="3">The sequence shown here is derived from an EMBL/GenBank/DDBJ whole genome shotgun (WGS) entry which is preliminary data.</text>
</comment>